<name>A0ABY4DX33_9NEIS</name>
<sequence length="76" mass="8546">MVDLLRPISRQLAAYGHFGLELKIHLAVKKPLKPPPYAPLPVCKHRYGLYSHIERCGFLIAANAACKPVWALIWAL</sequence>
<organism evidence="1 2">
    <name type="scientific">Vitreoscilla massiliensis</name>
    <dbReference type="NCBI Taxonomy" id="1689272"/>
    <lineage>
        <taxon>Bacteria</taxon>
        <taxon>Pseudomonadati</taxon>
        <taxon>Pseudomonadota</taxon>
        <taxon>Betaproteobacteria</taxon>
        <taxon>Neisseriales</taxon>
        <taxon>Neisseriaceae</taxon>
        <taxon>Vitreoscilla</taxon>
    </lineage>
</organism>
<dbReference type="EMBL" id="CP091511">
    <property type="protein sequence ID" value="UOO87872.1"/>
    <property type="molecule type" value="Genomic_DNA"/>
</dbReference>
<gene>
    <name evidence="1" type="ORF">LVJ82_10245</name>
</gene>
<dbReference type="RefSeq" id="WP_058356686.1">
    <property type="nucleotide sequence ID" value="NZ_CABKVG010000009.1"/>
</dbReference>
<evidence type="ECO:0000313" key="2">
    <source>
        <dbReference type="Proteomes" id="UP000832011"/>
    </source>
</evidence>
<proteinExistence type="predicted"/>
<evidence type="ECO:0000313" key="1">
    <source>
        <dbReference type="EMBL" id="UOO87872.1"/>
    </source>
</evidence>
<accession>A0ABY4DX33</accession>
<evidence type="ECO:0008006" key="3">
    <source>
        <dbReference type="Google" id="ProtNLM"/>
    </source>
</evidence>
<reference evidence="1 2" key="1">
    <citation type="journal article" date="2022" name="Res Sq">
        <title>Evolution of multicellular longitudinally dividing oral cavity symbionts (Neisseriaceae).</title>
        <authorList>
            <person name="Nyongesa S."/>
            <person name="Weber P."/>
            <person name="Bernet E."/>
            <person name="Pullido F."/>
            <person name="Nieckarz M."/>
            <person name="Delaby M."/>
            <person name="Nieves C."/>
            <person name="Viehboeck T."/>
            <person name="Krause N."/>
            <person name="Rivera-Millot A."/>
            <person name="Nakamura A."/>
            <person name="Vischer N."/>
            <person name="VanNieuwenhze M."/>
            <person name="Brun Y."/>
            <person name="Cava F."/>
            <person name="Bulgheresi S."/>
            <person name="Veyrier F."/>
        </authorList>
    </citation>
    <scope>NUCLEOTIDE SEQUENCE [LARGE SCALE GENOMIC DNA]</scope>
    <source>
        <strain evidence="1 2">SN4</strain>
    </source>
</reference>
<keyword evidence="2" id="KW-1185">Reference proteome</keyword>
<protein>
    <recommendedName>
        <fullName evidence="3">Transposase</fullName>
    </recommendedName>
</protein>
<dbReference type="Proteomes" id="UP000832011">
    <property type="component" value="Chromosome"/>
</dbReference>